<dbReference type="InterPro" id="IPR000073">
    <property type="entry name" value="AB_hydrolase_1"/>
</dbReference>
<evidence type="ECO:0000313" key="2">
    <source>
        <dbReference type="EMBL" id="MXN65190.1"/>
    </source>
</evidence>
<dbReference type="SUPFAM" id="SSF53474">
    <property type="entry name" value="alpha/beta-Hydrolases"/>
    <property type="match status" value="1"/>
</dbReference>
<accession>A0A7X3S7X8</accession>
<name>A0A7X3S7X8_9HYPH</name>
<feature type="domain" description="AB hydrolase-1" evidence="1">
    <location>
        <begin position="4"/>
        <end position="219"/>
    </location>
</feature>
<dbReference type="Gene3D" id="3.40.50.1820">
    <property type="entry name" value="alpha/beta hydrolase"/>
    <property type="match status" value="1"/>
</dbReference>
<reference evidence="2 3" key="1">
    <citation type="submission" date="2019-12" db="EMBL/GenBank/DDBJ databases">
        <authorList>
            <person name="Li M."/>
        </authorList>
    </citation>
    <scope>NUCLEOTIDE SEQUENCE [LARGE SCALE GENOMIC DNA]</scope>
    <source>
        <strain evidence="2 3">GBMRC 2046</strain>
    </source>
</reference>
<evidence type="ECO:0000259" key="1">
    <source>
        <dbReference type="Pfam" id="PF12697"/>
    </source>
</evidence>
<comment type="caution">
    <text evidence="2">The sequence shown here is derived from an EMBL/GenBank/DDBJ whole genome shotgun (WGS) entry which is preliminary data.</text>
</comment>
<dbReference type="PRINTS" id="PR00111">
    <property type="entry name" value="ABHYDROLASE"/>
</dbReference>
<protein>
    <submittedName>
        <fullName evidence="2">Alpha/beta fold hydrolase</fullName>
    </submittedName>
</protein>
<dbReference type="EMBL" id="WUMV01000003">
    <property type="protein sequence ID" value="MXN65190.1"/>
    <property type="molecule type" value="Genomic_DNA"/>
</dbReference>
<dbReference type="InterPro" id="IPR050266">
    <property type="entry name" value="AB_hydrolase_sf"/>
</dbReference>
<dbReference type="InterPro" id="IPR029058">
    <property type="entry name" value="AB_hydrolase_fold"/>
</dbReference>
<proteinExistence type="predicted"/>
<dbReference type="GO" id="GO:0016787">
    <property type="term" value="F:hydrolase activity"/>
    <property type="evidence" value="ECO:0007669"/>
    <property type="project" value="UniProtKB-KW"/>
</dbReference>
<dbReference type="PANTHER" id="PTHR43798">
    <property type="entry name" value="MONOACYLGLYCEROL LIPASE"/>
    <property type="match status" value="1"/>
</dbReference>
<evidence type="ECO:0000313" key="3">
    <source>
        <dbReference type="Proteomes" id="UP000433101"/>
    </source>
</evidence>
<keyword evidence="3" id="KW-1185">Reference proteome</keyword>
<organism evidence="2 3">
    <name type="scientific">Stappia sediminis</name>
    <dbReference type="NCBI Taxonomy" id="2692190"/>
    <lineage>
        <taxon>Bacteria</taxon>
        <taxon>Pseudomonadati</taxon>
        <taxon>Pseudomonadota</taxon>
        <taxon>Alphaproteobacteria</taxon>
        <taxon>Hyphomicrobiales</taxon>
        <taxon>Stappiaceae</taxon>
        <taxon>Stappia</taxon>
    </lineage>
</organism>
<dbReference type="PANTHER" id="PTHR43798:SF29">
    <property type="entry name" value="AB HYDROLASE-1 DOMAIN-CONTAINING PROTEIN"/>
    <property type="match status" value="1"/>
</dbReference>
<sequence length="232" mass="25624">MEALVLVPGLLCTEALYAPQIAALADRPIMVADHRRHETMREIAEDILKGAPRRFALAGLSMGGYVALEIMRIAPERVTRLALLDTTARPDTPEQTQNRNKQIELTRNGAFDRVAQALFPMFVHENREDDGALRDIVLGMAKKTGGEAFIRQQHAIMSRDDARPRLSQIQCPTMVIVGDGDRLTPPDRAEELHRAIPGSRLEVVANCGHLSTLERPEAVTSLFMDWLSGAAA</sequence>
<dbReference type="Proteomes" id="UP000433101">
    <property type="component" value="Unassembled WGS sequence"/>
</dbReference>
<dbReference type="Pfam" id="PF12697">
    <property type="entry name" value="Abhydrolase_6"/>
    <property type="match status" value="1"/>
</dbReference>
<dbReference type="RefSeq" id="WP_160775397.1">
    <property type="nucleotide sequence ID" value="NZ_WUMV01000003.1"/>
</dbReference>
<gene>
    <name evidence="2" type="ORF">GR183_09740</name>
</gene>
<dbReference type="AlphaFoldDB" id="A0A7X3S7X8"/>
<keyword evidence="2" id="KW-0378">Hydrolase</keyword>